<dbReference type="Pfam" id="PF13539">
    <property type="entry name" value="Peptidase_M15_4"/>
    <property type="match status" value="1"/>
</dbReference>
<protein>
    <submittedName>
        <fullName evidence="2">M15 family metallopeptidase</fullName>
    </submittedName>
</protein>
<accession>A0A433WJD7</accession>
<sequence>MPDSHLSRLIPEFRIKASVLLMRCSQRGVVMRPTEGLRDPLIQAAYWKRSRNADEITAEITGLRSAGAPFLAECLEQVNPQEGPHATNAIPGLSWHQWGEALDCVWMAGSRPIWDATVLINNVNGYQIYGEEAKRLGLDCGLYWSGFTDAMHVQLRNISSPATIYSLQDIDRQMELSFRHQLEHYDGQLL</sequence>
<dbReference type="CDD" id="cd14845">
    <property type="entry name" value="L-Ala-D-Glu_peptidase_like"/>
    <property type="match status" value="1"/>
</dbReference>
<evidence type="ECO:0000313" key="2">
    <source>
        <dbReference type="EMBL" id="NSL85849.1"/>
    </source>
</evidence>
<dbReference type="GO" id="GO:0008233">
    <property type="term" value="F:peptidase activity"/>
    <property type="evidence" value="ECO:0007669"/>
    <property type="project" value="InterPro"/>
</dbReference>
<proteinExistence type="predicted"/>
<feature type="domain" description="Peptidase M15C" evidence="1">
    <location>
        <begin position="92"/>
        <end position="154"/>
    </location>
</feature>
<dbReference type="OrthoDB" id="9799970at2"/>
<dbReference type="EMBL" id="RIAR02000001">
    <property type="protein sequence ID" value="NSL85849.1"/>
    <property type="molecule type" value="Genomic_DNA"/>
</dbReference>
<evidence type="ECO:0000313" key="3">
    <source>
        <dbReference type="Proteomes" id="UP000281028"/>
    </source>
</evidence>
<organism evidence="2 3">
    <name type="scientific">Chitinophaga solisilvae</name>
    <dbReference type="NCBI Taxonomy" id="1233460"/>
    <lineage>
        <taxon>Bacteria</taxon>
        <taxon>Pseudomonadati</taxon>
        <taxon>Bacteroidota</taxon>
        <taxon>Chitinophagia</taxon>
        <taxon>Chitinophagales</taxon>
        <taxon>Chitinophagaceae</taxon>
        <taxon>Chitinophaga</taxon>
    </lineage>
</organism>
<dbReference type="Proteomes" id="UP000281028">
    <property type="component" value="Unassembled WGS sequence"/>
</dbReference>
<dbReference type="InterPro" id="IPR039561">
    <property type="entry name" value="Peptidase_M15C"/>
</dbReference>
<dbReference type="Gene3D" id="3.30.1380.10">
    <property type="match status" value="1"/>
</dbReference>
<dbReference type="AlphaFoldDB" id="A0A433WJD7"/>
<evidence type="ECO:0000259" key="1">
    <source>
        <dbReference type="Pfam" id="PF13539"/>
    </source>
</evidence>
<dbReference type="InterPro" id="IPR009045">
    <property type="entry name" value="Zn_M74/Hedgehog-like"/>
</dbReference>
<dbReference type="SUPFAM" id="SSF55166">
    <property type="entry name" value="Hedgehog/DD-peptidase"/>
    <property type="match status" value="1"/>
</dbReference>
<reference evidence="2" key="1">
    <citation type="submission" date="2020-05" db="EMBL/GenBank/DDBJ databases">
        <title>Chitinophaga laudate sp. nov., isolated from a tropical peat swamp.</title>
        <authorList>
            <person name="Goh C.B.S."/>
            <person name="Lee M.S."/>
            <person name="Parimannan S."/>
            <person name="Pasbakhsh P."/>
            <person name="Yule C.M."/>
            <person name="Rajandas H."/>
            <person name="Loke S."/>
            <person name="Croft L."/>
            <person name="Tan J.B.L."/>
        </authorList>
    </citation>
    <scope>NUCLEOTIDE SEQUENCE</scope>
    <source>
        <strain evidence="2">Mgbs1</strain>
    </source>
</reference>
<name>A0A433WJD7_9BACT</name>
<keyword evidence="3" id="KW-1185">Reference proteome</keyword>
<comment type="caution">
    <text evidence="2">The sequence shown here is derived from an EMBL/GenBank/DDBJ whole genome shotgun (WGS) entry which is preliminary data.</text>
</comment>
<gene>
    <name evidence="2" type="ORF">ECE50_003335</name>
</gene>